<keyword evidence="3 11" id="KW-0813">Transport</keyword>
<dbReference type="SUPFAM" id="SSF161098">
    <property type="entry name" value="MetI-like"/>
    <property type="match status" value="1"/>
</dbReference>
<keyword evidence="7 11" id="KW-1133">Transmembrane helix</keyword>
<evidence type="ECO:0000256" key="1">
    <source>
        <dbReference type="ARBA" id="ARBA00004429"/>
    </source>
</evidence>
<dbReference type="EMBL" id="VOLT01000020">
    <property type="protein sequence ID" value="TWX63561.1"/>
    <property type="molecule type" value="Genomic_DNA"/>
</dbReference>
<keyword evidence="4" id="KW-1003">Cell membrane</keyword>
<dbReference type="InterPro" id="IPR051789">
    <property type="entry name" value="Bact_Polyamine_Transport"/>
</dbReference>
<comment type="subcellular location">
    <subcellularLocation>
        <location evidence="1">Cell inner membrane</location>
        <topology evidence="1">Multi-pass membrane protein</topology>
    </subcellularLocation>
    <subcellularLocation>
        <location evidence="11">Cell membrane</location>
        <topology evidence="11">Multi-pass membrane protein</topology>
    </subcellularLocation>
</comment>
<dbReference type="GO" id="GO:0055085">
    <property type="term" value="P:transmembrane transport"/>
    <property type="evidence" value="ECO:0007669"/>
    <property type="project" value="InterPro"/>
</dbReference>
<evidence type="ECO:0000256" key="6">
    <source>
        <dbReference type="ARBA" id="ARBA00022692"/>
    </source>
</evidence>
<proteinExistence type="inferred from homology"/>
<feature type="transmembrane region" description="Helical" evidence="11">
    <location>
        <begin position="117"/>
        <end position="135"/>
    </location>
</feature>
<evidence type="ECO:0000313" key="14">
    <source>
        <dbReference type="Proteomes" id="UP000321822"/>
    </source>
</evidence>
<evidence type="ECO:0000313" key="13">
    <source>
        <dbReference type="EMBL" id="TWX63561.1"/>
    </source>
</evidence>
<feature type="transmembrane region" description="Helical" evidence="11">
    <location>
        <begin position="189"/>
        <end position="208"/>
    </location>
</feature>
<feature type="domain" description="ABC transmembrane type-1" evidence="12">
    <location>
        <begin position="72"/>
        <end position="261"/>
    </location>
</feature>
<dbReference type="RefSeq" id="WP_146791927.1">
    <property type="nucleotide sequence ID" value="NZ_VOLT01000020.1"/>
</dbReference>
<dbReference type="CDD" id="cd06261">
    <property type="entry name" value="TM_PBP2"/>
    <property type="match status" value="1"/>
</dbReference>
<dbReference type="InterPro" id="IPR035906">
    <property type="entry name" value="MetI-like_sf"/>
</dbReference>
<comment type="similarity">
    <text evidence="2">Belongs to the binding-protein-dependent transport system permease family. CysTW subfamily.</text>
</comment>
<dbReference type="PROSITE" id="PS50928">
    <property type="entry name" value="ABC_TM1"/>
    <property type="match status" value="1"/>
</dbReference>
<evidence type="ECO:0000256" key="8">
    <source>
        <dbReference type="ARBA" id="ARBA00023136"/>
    </source>
</evidence>
<accession>A0A5C6Q492</accession>
<comment type="caution">
    <text evidence="13">The sequence shown here is derived from an EMBL/GenBank/DDBJ whole genome shotgun (WGS) entry which is preliminary data.</text>
</comment>
<keyword evidence="8 11" id="KW-0472">Membrane</keyword>
<evidence type="ECO:0000259" key="12">
    <source>
        <dbReference type="PROSITE" id="PS50928"/>
    </source>
</evidence>
<protein>
    <recommendedName>
        <fullName evidence="10">Spermidine/putrescine transport system permease protein PotC</fullName>
    </recommendedName>
</protein>
<dbReference type="PANTHER" id="PTHR43848:SF5">
    <property type="entry name" value="SPERMIDINE_PUTRESCINE TRANSPORT SYSTEM PERMEASE PROTEIN POTC"/>
    <property type="match status" value="1"/>
</dbReference>
<evidence type="ECO:0000256" key="5">
    <source>
        <dbReference type="ARBA" id="ARBA00022519"/>
    </source>
</evidence>
<feature type="transmembrane region" description="Helical" evidence="11">
    <location>
        <begin position="21"/>
        <end position="42"/>
    </location>
</feature>
<dbReference type="Pfam" id="PF00528">
    <property type="entry name" value="BPD_transp_1"/>
    <property type="match status" value="1"/>
</dbReference>
<dbReference type="Proteomes" id="UP000321822">
    <property type="component" value="Unassembled WGS sequence"/>
</dbReference>
<evidence type="ECO:0000256" key="3">
    <source>
        <dbReference type="ARBA" id="ARBA00022448"/>
    </source>
</evidence>
<feature type="transmembrane region" description="Helical" evidence="11">
    <location>
        <begin position="245"/>
        <end position="265"/>
    </location>
</feature>
<gene>
    <name evidence="13" type="ORF">ESZ36_22115</name>
</gene>
<dbReference type="InterPro" id="IPR000515">
    <property type="entry name" value="MetI-like"/>
</dbReference>
<evidence type="ECO:0000256" key="9">
    <source>
        <dbReference type="ARBA" id="ARBA00037216"/>
    </source>
</evidence>
<sequence length="269" mass="29292">MNILAMFKPNRDAKHYPGFGAVGVLFFTFLYLPILVIIAYSFNSNRIVSVWQGFSWQWYASALQNEGLLNSLRVSLTVALFATLVATVIAVSAALVLERGQNVKHAKLSQGVVNLPLMLPEIVFAVAILILFSQLGIQSGMLKLILAHSAFCIPFAFLPIRARLQGMDNNLEQAAQDLYATPLVTFRRITLPLIAPGIFAGSMLSFVISMDDFITSNIVSGGGATTLPVYIFSLVKQGVSPELNAISTLIMVASLLIATPCWLIAKRSR</sequence>
<keyword evidence="14" id="KW-1185">Reference proteome</keyword>
<dbReference type="Gene3D" id="1.10.3720.10">
    <property type="entry name" value="MetI-like"/>
    <property type="match status" value="1"/>
</dbReference>
<dbReference type="OrthoDB" id="9782004at2"/>
<feature type="transmembrane region" description="Helical" evidence="11">
    <location>
        <begin position="141"/>
        <end position="160"/>
    </location>
</feature>
<evidence type="ECO:0000256" key="4">
    <source>
        <dbReference type="ARBA" id="ARBA00022475"/>
    </source>
</evidence>
<reference evidence="13 14" key="1">
    <citation type="submission" date="2019-07" db="EMBL/GenBank/DDBJ databases">
        <title>Genomes of sea-ice associated Colwellia species.</title>
        <authorList>
            <person name="Bowman J.P."/>
        </authorList>
    </citation>
    <scope>NUCLEOTIDE SEQUENCE [LARGE SCALE GENOMIC DNA]</scope>
    <source>
        <strain evidence="13 14">ACAM 459</strain>
    </source>
</reference>
<evidence type="ECO:0000256" key="11">
    <source>
        <dbReference type="RuleBase" id="RU363032"/>
    </source>
</evidence>
<comment type="function">
    <text evidence="9">Required for the activity of the bacterial periplasmic transport system of putrescine and spermidine.</text>
</comment>
<dbReference type="AlphaFoldDB" id="A0A5C6Q492"/>
<organism evidence="13 14">
    <name type="scientific">Colwellia demingiae</name>
    <dbReference type="NCBI Taxonomy" id="89401"/>
    <lineage>
        <taxon>Bacteria</taxon>
        <taxon>Pseudomonadati</taxon>
        <taxon>Pseudomonadota</taxon>
        <taxon>Gammaproteobacteria</taxon>
        <taxon>Alteromonadales</taxon>
        <taxon>Colwelliaceae</taxon>
        <taxon>Colwellia</taxon>
    </lineage>
</organism>
<evidence type="ECO:0000256" key="2">
    <source>
        <dbReference type="ARBA" id="ARBA00007069"/>
    </source>
</evidence>
<name>A0A5C6Q492_9GAMM</name>
<dbReference type="PANTHER" id="PTHR43848">
    <property type="entry name" value="PUTRESCINE TRANSPORT SYSTEM PERMEASE PROTEIN POTI"/>
    <property type="match status" value="1"/>
</dbReference>
<evidence type="ECO:0000256" key="10">
    <source>
        <dbReference type="ARBA" id="ARBA00039580"/>
    </source>
</evidence>
<feature type="transmembrane region" description="Helical" evidence="11">
    <location>
        <begin position="74"/>
        <end position="97"/>
    </location>
</feature>
<dbReference type="GO" id="GO:0005886">
    <property type="term" value="C:plasma membrane"/>
    <property type="evidence" value="ECO:0007669"/>
    <property type="project" value="UniProtKB-SubCell"/>
</dbReference>
<keyword evidence="5" id="KW-0997">Cell inner membrane</keyword>
<evidence type="ECO:0000256" key="7">
    <source>
        <dbReference type="ARBA" id="ARBA00022989"/>
    </source>
</evidence>
<keyword evidence="6 11" id="KW-0812">Transmembrane</keyword>